<gene>
    <name evidence="1" type="ORF">ACS15_0120</name>
</gene>
<sequence length="615" mass="66964">MELPESLHRWRDWLAWFGADLQPEVGALVRRLHPLLGAFLGTRLAGTQEPAGLGNLNRRGPYDRLLASEWLLAHDMPDEFLRRAAAGEHLFLAPPTHAPQADRLIVALFDAGPFQLGAPRLAHLALWILLARRARDAGGELRWGILQGAPALREATEVSHLRSLLKARTYDGATAEHLHTWQTWLAEHAPRPGECWRIGGHDDEGGAGGSGAAPVWTHTVRISPALTENSIDVHLRAGRAERTQRVALPEPAAAVRLLKGGFQLETLVSAAAPGVSPHRLATLYPPQISLGGTHVAVPMLDEPGVMLFHVPKAKEIHTAKARRNLWPTGAQPLAAAFYRKRYCALLSHEGVLHLWMPSHIDTRPRPSREVLDAPPGRRGLLPAARLYGRNGEFFCMLDCSGRLVYWRMGAAPIGSTDDAQTQCLATQVFGMAQVDDSQLIYLRNDEGILVLCRWSGAGAHERMGLGSASDVTEVLFGAGALWRAQFGACAVRRGELAEQVWTVFKPAVQGDAGEFGSTEVRLPPGWRAIGIAQVLDSSVLRLVTLDASRTRLALHGGPSDEVLYTSASPIVQHTVSVVGDLVALLTEDRTLIVYSIKERLIRTQVSGRGEDHVAA</sequence>
<dbReference type="EMBL" id="CP012605">
    <property type="protein sequence ID" value="ANH73646.1"/>
    <property type="molecule type" value="Genomic_DNA"/>
</dbReference>
<dbReference type="Proteomes" id="UP000077927">
    <property type="component" value="Chromosome 1"/>
</dbReference>
<dbReference type="KEGG" id="rin:ACS15_0120"/>
<organism evidence="1 2">
    <name type="scientific">Ralstonia insidiosa</name>
    <dbReference type="NCBI Taxonomy" id="190721"/>
    <lineage>
        <taxon>Bacteria</taxon>
        <taxon>Pseudomonadati</taxon>
        <taxon>Pseudomonadota</taxon>
        <taxon>Betaproteobacteria</taxon>
        <taxon>Burkholderiales</taxon>
        <taxon>Burkholderiaceae</taxon>
        <taxon>Ralstonia</taxon>
    </lineage>
</organism>
<evidence type="ECO:0000313" key="2">
    <source>
        <dbReference type="Proteomes" id="UP000077927"/>
    </source>
</evidence>
<protein>
    <submittedName>
        <fullName evidence="1">Uncharacterized protein</fullName>
    </submittedName>
</protein>
<proteinExistence type="predicted"/>
<name>A0AAC9BGY3_9RALS</name>
<accession>A0AAC9BGY3</accession>
<evidence type="ECO:0000313" key="1">
    <source>
        <dbReference type="EMBL" id="ANH73646.1"/>
    </source>
</evidence>
<dbReference type="RefSeq" id="WP_021196160.1">
    <property type="nucleotide sequence ID" value="NZ_CP012605.1"/>
</dbReference>
<reference evidence="1 2" key="1">
    <citation type="submission" date="2015-09" db="EMBL/GenBank/DDBJ databases">
        <authorList>
            <person name="Xu Y."/>
            <person name="Nagy A."/>
            <person name="Liu N.T."/>
            <person name="Nou X."/>
        </authorList>
    </citation>
    <scope>NUCLEOTIDE SEQUENCE [LARGE SCALE GENOMIC DNA]</scope>
    <source>
        <strain evidence="1 2">FC1138</strain>
    </source>
</reference>
<dbReference type="AlphaFoldDB" id="A0AAC9BGY3"/>